<gene>
    <name evidence="1" type="ORF">CCMA1212_002437</name>
</gene>
<sequence length="61" mass="6741">MLIGLKLQPSPISDLIRKDGEDEDLAHGARKGLVELRLADNHGTNSPISIHVWVSQVENKK</sequence>
<reference evidence="1 2" key="1">
    <citation type="submission" date="2018-01" db="EMBL/GenBank/DDBJ databases">
        <title>Genome characterization of the sugarcane-associated fungus Trichoderma ghanense CCMA-1212 and their application in lignocelulose bioconversion.</title>
        <authorList>
            <person name="Steindorff A.S."/>
            <person name="Mendes T.D."/>
            <person name="Vilela E.S.D."/>
            <person name="Rodrigues D.S."/>
            <person name="Formighieri E.F."/>
            <person name="Melo I.S."/>
            <person name="Favaro L.C.L."/>
        </authorList>
    </citation>
    <scope>NUCLEOTIDE SEQUENCE [LARGE SCALE GENOMIC DNA]</scope>
    <source>
        <strain evidence="1 2">CCMA-1212</strain>
    </source>
</reference>
<protein>
    <submittedName>
        <fullName evidence="1">Uncharacterized protein</fullName>
    </submittedName>
</protein>
<dbReference type="Proteomes" id="UP001642720">
    <property type="component" value="Unassembled WGS sequence"/>
</dbReference>
<name>A0ABY2H9V6_9HYPO</name>
<dbReference type="RefSeq" id="XP_073561295.1">
    <property type="nucleotide sequence ID" value="XM_073699819.1"/>
</dbReference>
<evidence type="ECO:0000313" key="1">
    <source>
        <dbReference type="EMBL" id="TFB05094.1"/>
    </source>
</evidence>
<dbReference type="EMBL" id="PPTA01000003">
    <property type="protein sequence ID" value="TFB05094.1"/>
    <property type="molecule type" value="Genomic_DNA"/>
</dbReference>
<dbReference type="GeneID" id="300574269"/>
<organism evidence="1 2">
    <name type="scientific">Trichoderma ghanense</name>
    <dbReference type="NCBI Taxonomy" id="65468"/>
    <lineage>
        <taxon>Eukaryota</taxon>
        <taxon>Fungi</taxon>
        <taxon>Dikarya</taxon>
        <taxon>Ascomycota</taxon>
        <taxon>Pezizomycotina</taxon>
        <taxon>Sordariomycetes</taxon>
        <taxon>Hypocreomycetidae</taxon>
        <taxon>Hypocreales</taxon>
        <taxon>Hypocreaceae</taxon>
        <taxon>Trichoderma</taxon>
    </lineage>
</organism>
<accession>A0ABY2H9V6</accession>
<keyword evidence="2" id="KW-1185">Reference proteome</keyword>
<proteinExistence type="predicted"/>
<comment type="caution">
    <text evidence="1">The sequence shown here is derived from an EMBL/GenBank/DDBJ whole genome shotgun (WGS) entry which is preliminary data.</text>
</comment>
<evidence type="ECO:0000313" key="2">
    <source>
        <dbReference type="Proteomes" id="UP001642720"/>
    </source>
</evidence>